<evidence type="ECO:0000256" key="10">
    <source>
        <dbReference type="ARBA" id="ARBA00022723"/>
    </source>
</evidence>
<evidence type="ECO:0000256" key="8">
    <source>
        <dbReference type="ARBA" id="ARBA00022490"/>
    </source>
</evidence>
<dbReference type="InterPro" id="IPR001352">
    <property type="entry name" value="RNase_HII/HIII"/>
</dbReference>
<evidence type="ECO:0000256" key="9">
    <source>
        <dbReference type="ARBA" id="ARBA00022722"/>
    </source>
</evidence>
<evidence type="ECO:0000256" key="4">
    <source>
        <dbReference type="ARBA" id="ARBA00004496"/>
    </source>
</evidence>
<evidence type="ECO:0000256" key="6">
    <source>
        <dbReference type="ARBA" id="ARBA00012180"/>
    </source>
</evidence>
<comment type="function">
    <text evidence="3 14 16">Endonuclease that specifically degrades the RNA of RNA-DNA hybrids.</text>
</comment>
<evidence type="ECO:0000256" key="16">
    <source>
        <dbReference type="RuleBase" id="RU003515"/>
    </source>
</evidence>
<keyword evidence="11 14" id="KW-0255">Endonuclease</keyword>
<reference evidence="18" key="3">
    <citation type="journal article" date="2018" name="BMC Genomics">
        <title>Whole genome sequencing and function prediction of 133 gut anaerobes isolated from chicken caecum in pure cultures.</title>
        <authorList>
            <person name="Medvecky M."/>
            <person name="Cejkova D."/>
            <person name="Polansky O."/>
            <person name="Karasova D."/>
            <person name="Kubasova T."/>
            <person name="Cizek A."/>
            <person name="Rychlik I."/>
        </authorList>
    </citation>
    <scope>NUCLEOTIDE SEQUENCE</scope>
    <source>
        <strain evidence="18">An144</strain>
    </source>
</reference>
<name>A0A1Y4QZ42_9ENTE</name>
<accession>A0A1Y4QZ42</accession>
<dbReference type="InterPro" id="IPR022898">
    <property type="entry name" value="RNase_HII"/>
</dbReference>
<dbReference type="PANTHER" id="PTHR10954:SF18">
    <property type="entry name" value="RIBONUCLEASE HII"/>
    <property type="match status" value="1"/>
</dbReference>
<dbReference type="GO" id="GO:0006298">
    <property type="term" value="P:mismatch repair"/>
    <property type="evidence" value="ECO:0007669"/>
    <property type="project" value="TreeGrafter"/>
</dbReference>
<dbReference type="Gene3D" id="3.30.420.10">
    <property type="entry name" value="Ribonuclease H-like superfamily/Ribonuclease H"/>
    <property type="match status" value="1"/>
</dbReference>
<evidence type="ECO:0000256" key="11">
    <source>
        <dbReference type="ARBA" id="ARBA00022759"/>
    </source>
</evidence>
<evidence type="ECO:0000313" key="18">
    <source>
        <dbReference type="EMBL" id="OUQ09523.1"/>
    </source>
</evidence>
<comment type="subcellular location">
    <subcellularLocation>
        <location evidence="4 14">Cytoplasm</location>
    </subcellularLocation>
</comment>
<proteinExistence type="inferred from homology"/>
<comment type="similarity">
    <text evidence="5 14 16">Belongs to the RNase HII family.</text>
</comment>
<evidence type="ECO:0000259" key="17">
    <source>
        <dbReference type="PROSITE" id="PS51975"/>
    </source>
</evidence>
<dbReference type="CDD" id="cd07182">
    <property type="entry name" value="RNase_HII_bacteria_HII_like"/>
    <property type="match status" value="1"/>
</dbReference>
<dbReference type="GO" id="GO:0004523">
    <property type="term" value="F:RNA-DNA hybrid ribonuclease activity"/>
    <property type="evidence" value="ECO:0007669"/>
    <property type="project" value="UniProtKB-UniRule"/>
</dbReference>
<dbReference type="FunFam" id="3.30.420.10:FF:000006">
    <property type="entry name" value="Ribonuclease HII"/>
    <property type="match status" value="1"/>
</dbReference>
<dbReference type="EMBL" id="NFLC01000021">
    <property type="protein sequence ID" value="OUQ09523.1"/>
    <property type="molecule type" value="Genomic_DNA"/>
</dbReference>
<keyword evidence="13 14" id="KW-0464">Manganese</keyword>
<keyword evidence="9 14" id="KW-0540">Nuclease</keyword>
<dbReference type="InterPro" id="IPR036397">
    <property type="entry name" value="RNaseH_sf"/>
</dbReference>
<dbReference type="NCBIfam" id="NF000595">
    <property type="entry name" value="PRK00015.1-3"/>
    <property type="match status" value="1"/>
</dbReference>
<dbReference type="GO" id="GO:0043137">
    <property type="term" value="P:DNA replication, removal of RNA primer"/>
    <property type="evidence" value="ECO:0007669"/>
    <property type="project" value="TreeGrafter"/>
</dbReference>
<comment type="catalytic activity">
    <reaction evidence="1 14 15 16">
        <text>Endonucleolytic cleavage to 5'-phosphomonoester.</text>
        <dbReference type="EC" id="3.1.26.4"/>
    </reaction>
</comment>
<keyword evidence="10 14" id="KW-0479">Metal-binding</keyword>
<feature type="binding site" evidence="14 15">
    <location>
        <position position="77"/>
    </location>
    <ligand>
        <name>a divalent metal cation</name>
        <dbReference type="ChEBI" id="CHEBI:60240"/>
    </ligand>
</feature>
<dbReference type="RefSeq" id="WP_047242528.1">
    <property type="nucleotide sequence ID" value="NZ_CP010060.1"/>
</dbReference>
<feature type="binding site" evidence="14 15">
    <location>
        <position position="169"/>
    </location>
    <ligand>
        <name>a divalent metal cation</name>
        <dbReference type="ChEBI" id="CHEBI:60240"/>
    </ligand>
</feature>
<evidence type="ECO:0000256" key="1">
    <source>
        <dbReference type="ARBA" id="ARBA00000077"/>
    </source>
</evidence>
<dbReference type="Proteomes" id="UP000196503">
    <property type="component" value="Unassembled WGS sequence"/>
</dbReference>
<dbReference type="GO" id="GO:0005737">
    <property type="term" value="C:cytoplasm"/>
    <property type="evidence" value="ECO:0007669"/>
    <property type="project" value="UniProtKB-SubCell"/>
</dbReference>
<evidence type="ECO:0000256" key="3">
    <source>
        <dbReference type="ARBA" id="ARBA00004065"/>
    </source>
</evidence>
<dbReference type="SUPFAM" id="SSF53098">
    <property type="entry name" value="Ribonuclease H-like"/>
    <property type="match status" value="1"/>
</dbReference>
<dbReference type="HAMAP" id="MF_00052_B">
    <property type="entry name" value="RNase_HII_B"/>
    <property type="match status" value="1"/>
</dbReference>
<dbReference type="EC" id="3.1.26.4" evidence="6 14"/>
<evidence type="ECO:0000256" key="5">
    <source>
        <dbReference type="ARBA" id="ARBA00007383"/>
    </source>
</evidence>
<evidence type="ECO:0000256" key="7">
    <source>
        <dbReference type="ARBA" id="ARBA00019179"/>
    </source>
</evidence>
<feature type="domain" description="RNase H type-2" evidence="17">
    <location>
        <begin position="71"/>
        <end position="254"/>
    </location>
</feature>
<evidence type="ECO:0000256" key="14">
    <source>
        <dbReference type="HAMAP-Rule" id="MF_00052"/>
    </source>
</evidence>
<dbReference type="GO" id="GO:0003723">
    <property type="term" value="F:RNA binding"/>
    <property type="evidence" value="ECO:0007669"/>
    <property type="project" value="UniProtKB-UniRule"/>
</dbReference>
<protein>
    <recommendedName>
        <fullName evidence="7 14">Ribonuclease HII</fullName>
        <shortName evidence="14">RNase HII</shortName>
        <ecNumber evidence="6 14">3.1.26.4</ecNumber>
    </recommendedName>
</protein>
<evidence type="ECO:0000313" key="20">
    <source>
        <dbReference type="Proteomes" id="UP000196074"/>
    </source>
</evidence>
<evidence type="ECO:0000256" key="12">
    <source>
        <dbReference type="ARBA" id="ARBA00022801"/>
    </source>
</evidence>
<evidence type="ECO:0000256" key="15">
    <source>
        <dbReference type="PROSITE-ProRule" id="PRU01319"/>
    </source>
</evidence>
<dbReference type="GO" id="GO:0032299">
    <property type="term" value="C:ribonuclease H2 complex"/>
    <property type="evidence" value="ECO:0007669"/>
    <property type="project" value="TreeGrafter"/>
</dbReference>
<evidence type="ECO:0000256" key="2">
    <source>
        <dbReference type="ARBA" id="ARBA00001946"/>
    </source>
</evidence>
<sequence length="254" mass="28152">MSETIAQIKEKLAQIHDAQDAYVLQLRKDERAGVQKLIQQFENRLAKEQAMINKAKTMRQFENELLAKGYQAICGIDEVGRGPLAGPVVAAAVILPNDELILGLNDSKQLSEKKRESLYQIIQEKAVAIGIGVVDETTIDAINIYQAARLAMTKAVEQLAVQPDYLLIDAMELDLDIQQTSLIKGDARSQSIAAASIIAKVYRDHLMVELDKQYPGYGFGKNAGYGTKEHLEGLEKYGVTPIHRKTFAPIKDMI</sequence>
<dbReference type="Pfam" id="PF01351">
    <property type="entry name" value="RNase_HII"/>
    <property type="match status" value="1"/>
</dbReference>
<gene>
    <name evidence="14" type="primary">rnhB</name>
    <name evidence="19" type="ORF">A5869_000902</name>
    <name evidence="18" type="ORF">B5E88_09625</name>
</gene>
<dbReference type="NCBIfam" id="NF000594">
    <property type="entry name" value="PRK00015.1-1"/>
    <property type="match status" value="1"/>
</dbReference>
<reference evidence="19 21" key="2">
    <citation type="submission" date="2017-05" db="EMBL/GenBank/DDBJ databases">
        <title>The Genome Sequence of Enterococcus faecium 2D5_DIV0622.</title>
        <authorList>
            <consortium name="The Broad Institute Genomics Platform"/>
            <consortium name="The Broad Institute Genomic Center for Infectious Diseases"/>
            <person name="Earl A."/>
            <person name="Manson A."/>
            <person name="Schwartman J."/>
            <person name="Gilmore M."/>
            <person name="Abouelleil A."/>
            <person name="Cao P."/>
            <person name="Chapman S."/>
            <person name="Cusick C."/>
            <person name="Shea T."/>
            <person name="Young S."/>
            <person name="Neafsey D."/>
            <person name="Nusbaum C."/>
            <person name="Birren B."/>
        </authorList>
    </citation>
    <scope>NUCLEOTIDE SEQUENCE [LARGE SCALE GENOMIC DNA]</scope>
    <source>
        <strain evidence="19 21">2D5_DIV0622</strain>
    </source>
</reference>
<keyword evidence="8 14" id="KW-0963">Cytoplasm</keyword>
<comment type="cofactor">
    <cofactor evidence="2">
        <name>Mg(2+)</name>
        <dbReference type="ChEBI" id="CHEBI:18420"/>
    </cofactor>
</comment>
<reference evidence="20" key="1">
    <citation type="submission" date="2017-04" db="EMBL/GenBank/DDBJ databases">
        <title>Function of individual gut microbiota members based on whole genome sequencing of pure cultures obtained from chicken caecum.</title>
        <authorList>
            <person name="Medvecky M."/>
            <person name="Cejkova D."/>
            <person name="Polansky O."/>
            <person name="Karasova D."/>
            <person name="Kubasova T."/>
            <person name="Cizek A."/>
            <person name="Rychlik I."/>
        </authorList>
    </citation>
    <scope>NUCLEOTIDE SEQUENCE [LARGE SCALE GENOMIC DNA]</scope>
    <source>
        <strain evidence="20">An144</strain>
    </source>
</reference>
<keyword evidence="12 14" id="KW-0378">Hydrolase</keyword>
<dbReference type="EMBL" id="NIBL01000001">
    <property type="protein sequence ID" value="OUZ19253.1"/>
    <property type="molecule type" value="Genomic_DNA"/>
</dbReference>
<comment type="cofactor">
    <cofactor evidence="14 15">
        <name>Mn(2+)</name>
        <dbReference type="ChEBI" id="CHEBI:29035"/>
    </cofactor>
    <cofactor evidence="14 15">
        <name>Mg(2+)</name>
        <dbReference type="ChEBI" id="CHEBI:18420"/>
    </cofactor>
    <text evidence="14 15">Manganese or magnesium. Binds 1 divalent metal ion per monomer in the absence of substrate. May bind a second metal ion after substrate binding.</text>
</comment>
<dbReference type="PROSITE" id="PS51975">
    <property type="entry name" value="RNASE_H_2"/>
    <property type="match status" value="1"/>
</dbReference>
<dbReference type="Proteomes" id="UP000196074">
    <property type="component" value="Unassembled WGS sequence"/>
</dbReference>
<feature type="binding site" evidence="14 15">
    <location>
        <position position="78"/>
    </location>
    <ligand>
        <name>a divalent metal cation</name>
        <dbReference type="ChEBI" id="CHEBI:60240"/>
    </ligand>
</feature>
<dbReference type="InterPro" id="IPR012337">
    <property type="entry name" value="RNaseH-like_sf"/>
</dbReference>
<organism evidence="18 20">
    <name type="scientific">Enterococcus cecorum</name>
    <dbReference type="NCBI Taxonomy" id="44008"/>
    <lineage>
        <taxon>Bacteria</taxon>
        <taxon>Bacillati</taxon>
        <taxon>Bacillota</taxon>
        <taxon>Bacilli</taxon>
        <taxon>Lactobacillales</taxon>
        <taxon>Enterococcaceae</taxon>
        <taxon>Enterococcus</taxon>
    </lineage>
</organism>
<dbReference type="GO" id="GO:0030145">
    <property type="term" value="F:manganese ion binding"/>
    <property type="evidence" value="ECO:0007669"/>
    <property type="project" value="UniProtKB-UniRule"/>
</dbReference>
<comment type="caution">
    <text evidence="18">The sequence shown here is derived from an EMBL/GenBank/DDBJ whole genome shotgun (WGS) entry which is preliminary data.</text>
</comment>
<dbReference type="InterPro" id="IPR024567">
    <property type="entry name" value="RNase_HII/HIII_dom"/>
</dbReference>
<dbReference type="PANTHER" id="PTHR10954">
    <property type="entry name" value="RIBONUCLEASE H2 SUBUNIT A"/>
    <property type="match status" value="1"/>
</dbReference>
<evidence type="ECO:0000313" key="21">
    <source>
        <dbReference type="Proteomes" id="UP000196503"/>
    </source>
</evidence>
<evidence type="ECO:0000313" key="19">
    <source>
        <dbReference type="EMBL" id="OUZ19253.1"/>
    </source>
</evidence>
<dbReference type="AlphaFoldDB" id="A0A1Y4QZ42"/>
<evidence type="ECO:0000256" key="13">
    <source>
        <dbReference type="ARBA" id="ARBA00023211"/>
    </source>
</evidence>